<dbReference type="PANTHER" id="PTHR34220:SF7">
    <property type="entry name" value="SENSOR HISTIDINE KINASE YPDA"/>
    <property type="match status" value="1"/>
</dbReference>
<dbReference type="Pfam" id="PF06580">
    <property type="entry name" value="His_kinase"/>
    <property type="match status" value="1"/>
</dbReference>
<evidence type="ECO:0000259" key="2">
    <source>
        <dbReference type="Pfam" id="PF06580"/>
    </source>
</evidence>
<dbReference type="RefSeq" id="WP_111348485.1">
    <property type="nucleotide sequence ID" value="NZ_QLII01000001.1"/>
</dbReference>
<feature type="transmembrane region" description="Helical" evidence="1">
    <location>
        <begin position="77"/>
        <end position="102"/>
    </location>
</feature>
<feature type="domain" description="Signal transduction histidine kinase internal region" evidence="2">
    <location>
        <begin position="162"/>
        <end position="239"/>
    </location>
</feature>
<dbReference type="Proteomes" id="UP000249016">
    <property type="component" value="Unassembled WGS sequence"/>
</dbReference>
<dbReference type="GO" id="GO:0000155">
    <property type="term" value="F:phosphorelay sensor kinase activity"/>
    <property type="evidence" value="ECO:0007669"/>
    <property type="project" value="InterPro"/>
</dbReference>
<evidence type="ECO:0000313" key="4">
    <source>
        <dbReference type="Proteomes" id="UP000249016"/>
    </source>
</evidence>
<evidence type="ECO:0000256" key="1">
    <source>
        <dbReference type="SAM" id="Phobius"/>
    </source>
</evidence>
<feature type="transmembrane region" description="Helical" evidence="1">
    <location>
        <begin position="12"/>
        <end position="35"/>
    </location>
</feature>
<keyword evidence="1" id="KW-0472">Membrane</keyword>
<reference evidence="3 4" key="1">
    <citation type="submission" date="2018-06" db="EMBL/GenBank/DDBJ databases">
        <title>Spirosoma sp. HMF3257 Genome sequencing and assembly.</title>
        <authorList>
            <person name="Kang H."/>
            <person name="Cha I."/>
            <person name="Kim H."/>
            <person name="Kang J."/>
            <person name="Joh K."/>
        </authorList>
    </citation>
    <scope>NUCLEOTIDE SEQUENCE [LARGE SCALE GENOMIC DNA]</scope>
    <source>
        <strain evidence="3 4">HMF3257</strain>
    </source>
</reference>
<name>A0A327NSS5_9BACT</name>
<evidence type="ECO:0000313" key="3">
    <source>
        <dbReference type="EMBL" id="RAI77633.1"/>
    </source>
</evidence>
<organism evidence="3 4">
    <name type="scientific">Spirosoma telluris</name>
    <dbReference type="NCBI Taxonomy" id="2183553"/>
    <lineage>
        <taxon>Bacteria</taxon>
        <taxon>Pseudomonadati</taxon>
        <taxon>Bacteroidota</taxon>
        <taxon>Cytophagia</taxon>
        <taxon>Cytophagales</taxon>
        <taxon>Cytophagaceae</taxon>
        <taxon>Spirosoma</taxon>
    </lineage>
</organism>
<dbReference type="EMBL" id="QLII01000001">
    <property type="protein sequence ID" value="RAI77633.1"/>
    <property type="molecule type" value="Genomic_DNA"/>
</dbReference>
<sequence>MNLNIFTQQDTRIALFILPVYFGILNYALFGSAYFEHFDVFLLATASIIIFWTPAYFLHAVPALWLRQRFPYIRQTALRLCLAWSVHVLMSSTMILGFFYSYEWVHFPGYTFDAARLHVTLIFSAIGNLIVNVVHESIYTFEQWDTALREADQLQQANLRSQLEGLKGQISPHFLFNALNSLSSLIEEDPDQAQQFIDEMSSVYRYLLRANETELTTLDQELAFTRSYFHLLRTRHGEHLRLEEAVDEKYYTYQLPPLTLQLLLENAVKHNIILPEQPLHIRIETRDDGRLVVQNNLQRKPVHALSNQVGLSNIINKYRLLGKGEIDVRDEAPYFTVTIPLIRDITFSESHATASNIALAKR</sequence>
<dbReference type="GO" id="GO:0016020">
    <property type="term" value="C:membrane"/>
    <property type="evidence" value="ECO:0007669"/>
    <property type="project" value="InterPro"/>
</dbReference>
<feature type="transmembrane region" description="Helical" evidence="1">
    <location>
        <begin position="114"/>
        <end position="134"/>
    </location>
</feature>
<dbReference type="InterPro" id="IPR050640">
    <property type="entry name" value="Bact_2-comp_sensor_kinase"/>
</dbReference>
<proteinExistence type="predicted"/>
<feature type="transmembrane region" description="Helical" evidence="1">
    <location>
        <begin position="41"/>
        <end position="65"/>
    </location>
</feature>
<keyword evidence="1" id="KW-1133">Transmembrane helix</keyword>
<protein>
    <recommendedName>
        <fullName evidence="2">Signal transduction histidine kinase internal region domain-containing protein</fullName>
    </recommendedName>
</protein>
<gene>
    <name evidence="3" type="ORF">HMF3257_32160</name>
</gene>
<dbReference type="InterPro" id="IPR010559">
    <property type="entry name" value="Sig_transdc_His_kin_internal"/>
</dbReference>
<dbReference type="AlphaFoldDB" id="A0A327NSS5"/>
<comment type="caution">
    <text evidence="3">The sequence shown here is derived from an EMBL/GenBank/DDBJ whole genome shotgun (WGS) entry which is preliminary data.</text>
</comment>
<dbReference type="PANTHER" id="PTHR34220">
    <property type="entry name" value="SENSOR HISTIDINE KINASE YPDA"/>
    <property type="match status" value="1"/>
</dbReference>
<keyword evidence="4" id="KW-1185">Reference proteome</keyword>
<keyword evidence="1" id="KW-0812">Transmembrane</keyword>
<accession>A0A327NSS5</accession>